<dbReference type="EMBL" id="SNYJ01000002">
    <property type="protein sequence ID" value="TDQ42217.1"/>
    <property type="molecule type" value="Genomic_DNA"/>
</dbReference>
<accession>A0A4V3D635</accession>
<name>A0A4V3D635_9BACI</name>
<comment type="caution">
    <text evidence="1">The sequence shown here is derived from an EMBL/GenBank/DDBJ whole genome shotgun (WGS) entry which is preliminary data.</text>
</comment>
<dbReference type="Proteomes" id="UP000295632">
    <property type="component" value="Unassembled WGS sequence"/>
</dbReference>
<dbReference type="AlphaFoldDB" id="A0A4V3D635"/>
<evidence type="ECO:0000313" key="1">
    <source>
        <dbReference type="EMBL" id="TDQ42217.1"/>
    </source>
</evidence>
<evidence type="ECO:0000313" key="2">
    <source>
        <dbReference type="Proteomes" id="UP000295632"/>
    </source>
</evidence>
<organism evidence="1 2">
    <name type="scientific">Aureibacillus halotolerans</name>
    <dbReference type="NCBI Taxonomy" id="1508390"/>
    <lineage>
        <taxon>Bacteria</taxon>
        <taxon>Bacillati</taxon>
        <taxon>Bacillota</taxon>
        <taxon>Bacilli</taxon>
        <taxon>Bacillales</taxon>
        <taxon>Bacillaceae</taxon>
        <taxon>Aureibacillus</taxon>
    </lineage>
</organism>
<keyword evidence="2" id="KW-1185">Reference proteome</keyword>
<protein>
    <submittedName>
        <fullName evidence="1">Uncharacterized protein</fullName>
    </submittedName>
</protein>
<gene>
    <name evidence="1" type="ORF">EV213_102248</name>
</gene>
<reference evidence="1 2" key="1">
    <citation type="submission" date="2019-03" db="EMBL/GenBank/DDBJ databases">
        <title>Genomic Encyclopedia of Type Strains, Phase IV (KMG-IV): sequencing the most valuable type-strain genomes for metagenomic binning, comparative biology and taxonomic classification.</title>
        <authorList>
            <person name="Goeker M."/>
        </authorList>
    </citation>
    <scope>NUCLEOTIDE SEQUENCE [LARGE SCALE GENOMIC DNA]</scope>
    <source>
        <strain evidence="1 2">DSM 28697</strain>
    </source>
</reference>
<proteinExistence type="predicted"/>
<sequence>MGTHENSPTENLSMEMATLGSTSEFQQQLNEPTDLITNEAWSSHSQSMVYFHANCGVKSLICNKNQRRR</sequence>